<dbReference type="CTD" id="20202627"/>
<reference evidence="3 5" key="2">
    <citation type="journal article" date="2013" name="Nature">
        <title>Insights into bilaterian evolution from three spiralian genomes.</title>
        <authorList>
            <person name="Simakov O."/>
            <person name="Marletaz F."/>
            <person name="Cho S.J."/>
            <person name="Edsinger-Gonzales E."/>
            <person name="Havlak P."/>
            <person name="Hellsten U."/>
            <person name="Kuo D.H."/>
            <person name="Larsson T."/>
            <person name="Lv J."/>
            <person name="Arendt D."/>
            <person name="Savage R."/>
            <person name="Osoegawa K."/>
            <person name="de Jong P."/>
            <person name="Grimwood J."/>
            <person name="Chapman J.A."/>
            <person name="Shapiro H."/>
            <person name="Aerts A."/>
            <person name="Otillar R.P."/>
            <person name="Terry A.Y."/>
            <person name="Boore J.L."/>
            <person name="Grigoriev I.V."/>
            <person name="Lindberg D.R."/>
            <person name="Seaver E.C."/>
            <person name="Weisblat D.A."/>
            <person name="Putnam N.H."/>
            <person name="Rokhsar D.S."/>
        </authorList>
    </citation>
    <scope>NUCLEOTIDE SEQUENCE</scope>
</reference>
<dbReference type="Proteomes" id="UP000015101">
    <property type="component" value="Unassembled WGS sequence"/>
</dbReference>
<evidence type="ECO:0000313" key="5">
    <source>
        <dbReference type="Proteomes" id="UP000015101"/>
    </source>
</evidence>
<feature type="signal peptide" evidence="1">
    <location>
        <begin position="1"/>
        <end position="19"/>
    </location>
</feature>
<dbReference type="InterPro" id="IPR050828">
    <property type="entry name" value="C-type_lectin/matrix_domain"/>
</dbReference>
<evidence type="ECO:0000256" key="1">
    <source>
        <dbReference type="SAM" id="SignalP"/>
    </source>
</evidence>
<dbReference type="SUPFAM" id="SSF56436">
    <property type="entry name" value="C-type lectin-like"/>
    <property type="match status" value="1"/>
</dbReference>
<dbReference type="OrthoDB" id="7357196at2759"/>
<dbReference type="RefSeq" id="XP_009013144.1">
    <property type="nucleotide sequence ID" value="XM_009014896.1"/>
</dbReference>
<dbReference type="AlphaFoldDB" id="T1F1C7"/>
<protein>
    <recommendedName>
        <fullName evidence="2">C-type lectin domain-containing protein</fullName>
    </recommendedName>
</protein>
<reference evidence="5" key="1">
    <citation type="submission" date="2012-12" db="EMBL/GenBank/DDBJ databases">
        <authorList>
            <person name="Hellsten U."/>
            <person name="Grimwood J."/>
            <person name="Chapman J.A."/>
            <person name="Shapiro H."/>
            <person name="Aerts A."/>
            <person name="Otillar R.P."/>
            <person name="Terry A.Y."/>
            <person name="Boore J.L."/>
            <person name="Simakov O."/>
            <person name="Marletaz F."/>
            <person name="Cho S.-J."/>
            <person name="Edsinger-Gonzales E."/>
            <person name="Havlak P."/>
            <person name="Kuo D.-H."/>
            <person name="Larsson T."/>
            <person name="Lv J."/>
            <person name="Arendt D."/>
            <person name="Savage R."/>
            <person name="Osoegawa K."/>
            <person name="de Jong P."/>
            <person name="Lindberg D.R."/>
            <person name="Seaver E.C."/>
            <person name="Weisblat D.A."/>
            <person name="Putnam N.H."/>
            <person name="Grigoriev I.V."/>
            <person name="Rokhsar D.S."/>
        </authorList>
    </citation>
    <scope>NUCLEOTIDE SEQUENCE</scope>
</reference>
<keyword evidence="1" id="KW-0732">Signal</keyword>
<proteinExistence type="predicted"/>
<dbReference type="EnsemblMetazoa" id="HelroT169063">
    <property type="protein sequence ID" value="HelroP169063"/>
    <property type="gene ID" value="HelroG169063"/>
</dbReference>
<evidence type="ECO:0000313" key="3">
    <source>
        <dbReference type="EMBL" id="ESO09122.1"/>
    </source>
</evidence>
<dbReference type="HOGENOM" id="CLU_1338849_0_0_1"/>
<accession>T1F1C7</accession>
<feature type="chain" id="PRO_5010980216" description="C-type lectin domain-containing protein" evidence="1">
    <location>
        <begin position="20"/>
        <end position="205"/>
    </location>
</feature>
<dbReference type="InParanoid" id="T1F1C7"/>
<gene>
    <name evidence="4" type="primary">20202627</name>
    <name evidence="3" type="ORF">HELRODRAFT_169063</name>
</gene>
<dbReference type="EMBL" id="KB096023">
    <property type="protein sequence ID" value="ESO09122.1"/>
    <property type="molecule type" value="Genomic_DNA"/>
</dbReference>
<dbReference type="CDD" id="cd00037">
    <property type="entry name" value="CLECT"/>
    <property type="match status" value="1"/>
</dbReference>
<keyword evidence="5" id="KW-1185">Reference proteome</keyword>
<dbReference type="PANTHER" id="PTHR45710:SF26">
    <property type="entry name" value="RH26557P"/>
    <property type="match status" value="1"/>
</dbReference>
<dbReference type="Gene3D" id="3.10.100.10">
    <property type="entry name" value="Mannose-Binding Protein A, subunit A"/>
    <property type="match status" value="1"/>
</dbReference>
<evidence type="ECO:0000313" key="4">
    <source>
        <dbReference type="EnsemblMetazoa" id="HelroP169063"/>
    </source>
</evidence>
<dbReference type="GeneID" id="20202627"/>
<dbReference type="KEGG" id="hro:HELRODRAFT_169063"/>
<dbReference type="SMART" id="SM00034">
    <property type="entry name" value="CLECT"/>
    <property type="match status" value="1"/>
</dbReference>
<dbReference type="InterPro" id="IPR016187">
    <property type="entry name" value="CTDL_fold"/>
</dbReference>
<sequence length="205" mass="22635">MGLLLAIVFLSNIILAVDGQICFCGNCQPGFLNIGGICYQFVTTPKPWSDASKHCHSMGANLVSIDNTFDSFNLFEAVSLLKDATNCKKQRNNIEFWSAGFITKIDGPINPKAFSWKVSGAFSVYDKVKSTIQHFDPSSSCLCDGLTYITYPILDVSIEWFTGFPVNTATNTALVLSAMNRTMKILNDNPTTPFCYICEKNVVPR</sequence>
<dbReference type="InterPro" id="IPR001304">
    <property type="entry name" value="C-type_lectin-like"/>
</dbReference>
<reference evidence="4" key="3">
    <citation type="submission" date="2015-06" db="UniProtKB">
        <authorList>
            <consortium name="EnsemblMetazoa"/>
        </authorList>
    </citation>
    <scope>IDENTIFICATION</scope>
</reference>
<name>T1F1C7_HELRO</name>
<evidence type="ECO:0000259" key="2">
    <source>
        <dbReference type="SMART" id="SM00034"/>
    </source>
</evidence>
<dbReference type="PANTHER" id="PTHR45710">
    <property type="entry name" value="C-TYPE LECTIN DOMAIN-CONTAINING PROTEIN 180"/>
    <property type="match status" value="1"/>
</dbReference>
<dbReference type="InterPro" id="IPR016186">
    <property type="entry name" value="C-type_lectin-like/link_sf"/>
</dbReference>
<organism evidence="4 5">
    <name type="scientific">Helobdella robusta</name>
    <name type="common">Californian leech</name>
    <dbReference type="NCBI Taxonomy" id="6412"/>
    <lineage>
        <taxon>Eukaryota</taxon>
        <taxon>Metazoa</taxon>
        <taxon>Spiralia</taxon>
        <taxon>Lophotrochozoa</taxon>
        <taxon>Annelida</taxon>
        <taxon>Clitellata</taxon>
        <taxon>Hirudinea</taxon>
        <taxon>Rhynchobdellida</taxon>
        <taxon>Glossiphoniidae</taxon>
        <taxon>Helobdella</taxon>
    </lineage>
</organism>
<feature type="domain" description="C-type lectin" evidence="2">
    <location>
        <begin position="27"/>
        <end position="199"/>
    </location>
</feature>
<dbReference type="EMBL" id="AMQM01003171">
    <property type="status" value="NOT_ANNOTATED_CDS"/>
    <property type="molecule type" value="Genomic_DNA"/>
</dbReference>